<evidence type="ECO:0000259" key="1">
    <source>
        <dbReference type="Pfam" id="PF16077"/>
    </source>
</evidence>
<dbReference type="Proteomes" id="UP001168990">
    <property type="component" value="Unassembled WGS sequence"/>
</dbReference>
<reference evidence="2" key="1">
    <citation type="journal article" date="2023" name="bioRxiv">
        <title>Scaffold-level genome assemblies of two parasitoid biocontrol wasps reveal the parthenogenesis mechanism and an associated novel virus.</title>
        <authorList>
            <person name="Inwood S."/>
            <person name="Skelly J."/>
            <person name="Guhlin J."/>
            <person name="Harrop T."/>
            <person name="Goldson S."/>
            <person name="Dearden P."/>
        </authorList>
    </citation>
    <scope>NUCLEOTIDE SEQUENCE</scope>
    <source>
        <strain evidence="2">Irish</strain>
        <tissue evidence="2">Whole body</tissue>
    </source>
</reference>
<accession>A0AA39C251</accession>
<dbReference type="SUPFAM" id="SSF57501">
    <property type="entry name" value="Cystine-knot cytokines"/>
    <property type="match status" value="1"/>
</dbReference>
<protein>
    <recommendedName>
        <fullName evidence="1">Spaetzle domain-containing protein</fullName>
    </recommendedName>
</protein>
<dbReference type="Gene3D" id="2.10.90.10">
    <property type="entry name" value="Cystine-knot cytokines"/>
    <property type="match status" value="1"/>
</dbReference>
<name>A0AA39C251_9HYME</name>
<evidence type="ECO:0000313" key="2">
    <source>
        <dbReference type="EMBL" id="KAK0156681.1"/>
    </source>
</evidence>
<proteinExistence type="predicted"/>
<dbReference type="InterPro" id="IPR032104">
    <property type="entry name" value="Spaetzle"/>
</dbReference>
<feature type="non-terminal residue" evidence="2">
    <location>
        <position position="1"/>
    </location>
</feature>
<dbReference type="Pfam" id="PF16077">
    <property type="entry name" value="Spaetzle"/>
    <property type="match status" value="1"/>
</dbReference>
<dbReference type="EMBL" id="JAQQBS010002759">
    <property type="protein sequence ID" value="KAK0156681.1"/>
    <property type="molecule type" value="Genomic_DNA"/>
</dbReference>
<keyword evidence="3" id="KW-1185">Reference proteome</keyword>
<organism evidence="2 3">
    <name type="scientific">Microctonus aethiopoides</name>
    <dbReference type="NCBI Taxonomy" id="144406"/>
    <lineage>
        <taxon>Eukaryota</taxon>
        <taxon>Metazoa</taxon>
        <taxon>Ecdysozoa</taxon>
        <taxon>Arthropoda</taxon>
        <taxon>Hexapoda</taxon>
        <taxon>Insecta</taxon>
        <taxon>Pterygota</taxon>
        <taxon>Neoptera</taxon>
        <taxon>Endopterygota</taxon>
        <taxon>Hymenoptera</taxon>
        <taxon>Apocrita</taxon>
        <taxon>Ichneumonoidea</taxon>
        <taxon>Braconidae</taxon>
        <taxon>Euphorinae</taxon>
        <taxon>Microctonus</taxon>
    </lineage>
</organism>
<dbReference type="InterPro" id="IPR029034">
    <property type="entry name" value="Cystine-knot_cytokine"/>
</dbReference>
<sequence length="199" mass="22641">EKCSYDYSTILRDESDYNFNVYTSKPETNPGYIYSKPEVPHSYQQSLALLQQQYHHTGQSSVIYTPSSSGNNSSQEGYMYSPPSASFGSPFLQIVPQKYLPVVDVLNKNPTLWINPQVHHRESLDTSSRTKRENPLLNYGNIKIKKRQSTPDVISVCPTKSQFIMPKAALNNRGNWMYVVNVAESSDNYSQLIKSEICE</sequence>
<feature type="domain" description="Spaetzle" evidence="1">
    <location>
        <begin position="155"/>
        <end position="199"/>
    </location>
</feature>
<comment type="caution">
    <text evidence="2">The sequence shown here is derived from an EMBL/GenBank/DDBJ whole genome shotgun (WGS) entry which is preliminary data.</text>
</comment>
<evidence type="ECO:0000313" key="3">
    <source>
        <dbReference type="Proteomes" id="UP001168990"/>
    </source>
</evidence>
<reference evidence="2" key="2">
    <citation type="submission" date="2023-03" db="EMBL/GenBank/DDBJ databases">
        <authorList>
            <person name="Inwood S.N."/>
            <person name="Skelly J.G."/>
            <person name="Guhlin J."/>
            <person name="Harrop T.W.R."/>
            <person name="Goldson S.G."/>
            <person name="Dearden P.K."/>
        </authorList>
    </citation>
    <scope>NUCLEOTIDE SEQUENCE</scope>
    <source>
        <strain evidence="2">Irish</strain>
        <tissue evidence="2">Whole body</tissue>
    </source>
</reference>
<dbReference type="AlphaFoldDB" id="A0AA39C251"/>
<gene>
    <name evidence="2" type="ORF">PV328_012443</name>
</gene>